<evidence type="ECO:0000313" key="2">
    <source>
        <dbReference type="Proteomes" id="UP000265520"/>
    </source>
</evidence>
<dbReference type="EMBL" id="LXQA010483477">
    <property type="protein sequence ID" value="MCI54698.1"/>
    <property type="molecule type" value="Genomic_DNA"/>
</dbReference>
<evidence type="ECO:0000313" key="1">
    <source>
        <dbReference type="EMBL" id="MCI54698.1"/>
    </source>
</evidence>
<accession>A0A392T0R7</accession>
<reference evidence="1 2" key="1">
    <citation type="journal article" date="2018" name="Front. Plant Sci.">
        <title>Red Clover (Trifolium pratense) and Zigzag Clover (T. medium) - A Picture of Genomic Similarities and Differences.</title>
        <authorList>
            <person name="Dluhosova J."/>
            <person name="Istvanek J."/>
            <person name="Nedelnik J."/>
            <person name="Repkova J."/>
        </authorList>
    </citation>
    <scope>NUCLEOTIDE SEQUENCE [LARGE SCALE GENOMIC DNA]</scope>
    <source>
        <strain evidence="2">cv. 10/8</strain>
        <tissue evidence="1">Leaf</tissue>
    </source>
</reference>
<proteinExistence type="predicted"/>
<comment type="caution">
    <text evidence="1">The sequence shown here is derived from an EMBL/GenBank/DDBJ whole genome shotgun (WGS) entry which is preliminary data.</text>
</comment>
<organism evidence="1 2">
    <name type="scientific">Trifolium medium</name>
    <dbReference type="NCBI Taxonomy" id="97028"/>
    <lineage>
        <taxon>Eukaryota</taxon>
        <taxon>Viridiplantae</taxon>
        <taxon>Streptophyta</taxon>
        <taxon>Embryophyta</taxon>
        <taxon>Tracheophyta</taxon>
        <taxon>Spermatophyta</taxon>
        <taxon>Magnoliopsida</taxon>
        <taxon>eudicotyledons</taxon>
        <taxon>Gunneridae</taxon>
        <taxon>Pentapetalae</taxon>
        <taxon>rosids</taxon>
        <taxon>fabids</taxon>
        <taxon>Fabales</taxon>
        <taxon>Fabaceae</taxon>
        <taxon>Papilionoideae</taxon>
        <taxon>50 kb inversion clade</taxon>
        <taxon>NPAAA clade</taxon>
        <taxon>Hologalegina</taxon>
        <taxon>IRL clade</taxon>
        <taxon>Trifolieae</taxon>
        <taxon>Trifolium</taxon>
    </lineage>
</organism>
<sequence>MAPETKLRREKQGVVLENSSEARKMAPGAKSLFCDPFLITYKRELEALEKGFELLEDKHPNSSQLESRAEDICLGCKI</sequence>
<keyword evidence="2" id="KW-1185">Reference proteome</keyword>
<dbReference type="Proteomes" id="UP000265520">
    <property type="component" value="Unassembled WGS sequence"/>
</dbReference>
<protein>
    <submittedName>
        <fullName evidence="1">Uncharacterized protein</fullName>
    </submittedName>
</protein>
<dbReference type="AlphaFoldDB" id="A0A392T0R7"/>
<name>A0A392T0R7_9FABA</name>
<feature type="non-terminal residue" evidence="1">
    <location>
        <position position="78"/>
    </location>
</feature>